<reference evidence="1 2" key="1">
    <citation type="journal article" date="2015" name="Proc. Natl. Acad. Sci. U.S.A.">
        <title>Expanded metabolic versatility of ubiquitous nitrite-oxidizing bacteria from the genus Nitrospira.</title>
        <authorList>
            <person name="Koch H."/>
            <person name="Lucker S."/>
            <person name="Albertsen M."/>
            <person name="Kitzinger K."/>
            <person name="Herbold C."/>
            <person name="Spieck E."/>
            <person name="Nielsen P.H."/>
            <person name="Wagner M."/>
            <person name="Daims H."/>
        </authorList>
    </citation>
    <scope>NUCLEOTIDE SEQUENCE [LARGE SCALE GENOMIC DNA]</scope>
    <source>
        <strain evidence="1 2">NSP M-1</strain>
    </source>
</reference>
<sequence length="142" mass="16175">MTHRRRTRLHIAIGVGLLVLMFFMPWQTLAEMKAPESQQGSGDMRSMKKMMGECREHHDKASKAIDQMMIRMEEGQRSNDATKMRATLEASQNGLADLKQDMATCMNMMSMMDKMDSGMGGHMDEMGGMREGMEGMMERKSR</sequence>
<dbReference type="AlphaFoldDB" id="A0A0K2GFC8"/>
<keyword evidence="2" id="KW-1185">Reference proteome</keyword>
<dbReference type="Proteomes" id="UP000069205">
    <property type="component" value="Chromosome"/>
</dbReference>
<dbReference type="STRING" id="42253.NITMOv2_2901"/>
<dbReference type="PATRIC" id="fig|42253.5.peg.2869"/>
<dbReference type="KEGG" id="nmv:NITMOv2_2901"/>
<proteinExistence type="predicted"/>
<accession>A0A0K2GFC8</accession>
<gene>
    <name evidence="1" type="ORF">NITMOv2_2901</name>
</gene>
<protein>
    <submittedName>
        <fullName evidence="1">Uncharacterized protein</fullName>
    </submittedName>
</protein>
<name>A0A0K2GFC8_NITMO</name>
<evidence type="ECO:0000313" key="1">
    <source>
        <dbReference type="EMBL" id="ALA59307.1"/>
    </source>
</evidence>
<dbReference type="EMBL" id="CP011801">
    <property type="protein sequence ID" value="ALA59307.1"/>
    <property type="molecule type" value="Genomic_DNA"/>
</dbReference>
<organism evidence="1 2">
    <name type="scientific">Nitrospira moscoviensis</name>
    <dbReference type="NCBI Taxonomy" id="42253"/>
    <lineage>
        <taxon>Bacteria</taxon>
        <taxon>Pseudomonadati</taxon>
        <taxon>Nitrospirota</taxon>
        <taxon>Nitrospiria</taxon>
        <taxon>Nitrospirales</taxon>
        <taxon>Nitrospiraceae</taxon>
        <taxon>Nitrospira</taxon>
    </lineage>
</organism>
<evidence type="ECO:0000313" key="2">
    <source>
        <dbReference type="Proteomes" id="UP000069205"/>
    </source>
</evidence>